<comment type="caution">
    <text evidence="1">The sequence shown here is derived from an EMBL/GenBank/DDBJ whole genome shotgun (WGS) entry which is preliminary data.</text>
</comment>
<protein>
    <submittedName>
        <fullName evidence="1">Uncharacterized protein</fullName>
    </submittedName>
</protein>
<evidence type="ECO:0000313" key="2">
    <source>
        <dbReference type="Proteomes" id="UP000033352"/>
    </source>
</evidence>
<accession>A0A0F1AYV5</accession>
<reference evidence="1 2" key="1">
    <citation type="submission" date="2015-03" db="EMBL/GenBank/DDBJ databases">
        <authorList>
            <person name="McCorrison J."/>
            <person name="Sanka R."/>
            <person name="Adams M."/>
            <person name="Brinkac L."/>
            <person name="Nierman W."/>
            <person name="Sutton G."/>
            <person name="Nelson K."/>
            <person name="Kiedrowski L."/>
            <person name="Guerrero D."/>
            <person name="Bonomo R."/>
        </authorList>
    </citation>
    <scope>NUCLEOTIDE SEQUENCE [LARGE SCALE GENOMIC DNA]</scope>
    <source>
        <strain evidence="1 2">35699</strain>
    </source>
</reference>
<sequence>MAEGKQKGKKKIKKASKLLTSLCLSLDNLRDFVAIDLHFIAFLVAVADQTGIIIDFGFAVSQDHSTVFCCHDVIAATTRYGKG</sequence>
<evidence type="ECO:0000313" key="1">
    <source>
        <dbReference type="EMBL" id="KJN26110.1"/>
    </source>
</evidence>
<organism evidence="1 2">
    <name type="scientific">Enterobacter sichuanensis</name>
    <dbReference type="NCBI Taxonomy" id="2071710"/>
    <lineage>
        <taxon>Bacteria</taxon>
        <taxon>Pseudomonadati</taxon>
        <taxon>Pseudomonadota</taxon>
        <taxon>Gammaproteobacteria</taxon>
        <taxon>Enterobacterales</taxon>
        <taxon>Enterobacteriaceae</taxon>
        <taxon>Enterobacter</taxon>
        <taxon>Enterobacter cloacae complex</taxon>
    </lineage>
</organism>
<gene>
    <name evidence="1" type="ORF">SS37_13310</name>
</gene>
<dbReference type="AlphaFoldDB" id="A0A0F1AYV5"/>
<dbReference type="EMBL" id="JZYX01000026">
    <property type="protein sequence ID" value="KJN26110.1"/>
    <property type="molecule type" value="Genomic_DNA"/>
</dbReference>
<proteinExistence type="predicted"/>
<name>A0A0F1AYV5_9ENTR</name>
<dbReference type="Proteomes" id="UP000033352">
    <property type="component" value="Unassembled WGS sequence"/>
</dbReference>